<dbReference type="Gene3D" id="3.40.50.2300">
    <property type="match status" value="1"/>
</dbReference>
<dbReference type="RefSeq" id="WP_377031712.1">
    <property type="nucleotide sequence ID" value="NZ_JBHOMY010000122.1"/>
</dbReference>
<dbReference type="InterPro" id="IPR001789">
    <property type="entry name" value="Sig_transdc_resp-reg_receiver"/>
</dbReference>
<feature type="domain" description="Response regulatory" evidence="3">
    <location>
        <begin position="8"/>
        <end position="122"/>
    </location>
</feature>
<keyword evidence="5" id="KW-1185">Reference proteome</keyword>
<dbReference type="PANTHER" id="PTHR44591">
    <property type="entry name" value="STRESS RESPONSE REGULATOR PROTEIN 1"/>
    <property type="match status" value="1"/>
</dbReference>
<dbReference type="SMART" id="SM00448">
    <property type="entry name" value="REC"/>
    <property type="match status" value="1"/>
</dbReference>
<dbReference type="Pfam" id="PF00072">
    <property type="entry name" value="Response_reg"/>
    <property type="match status" value="1"/>
</dbReference>
<comment type="caution">
    <text evidence="4">The sequence shown here is derived from an EMBL/GenBank/DDBJ whole genome shotgun (WGS) entry which is preliminary data.</text>
</comment>
<keyword evidence="1 2" id="KW-0597">Phosphoprotein</keyword>
<evidence type="ECO:0000313" key="5">
    <source>
        <dbReference type="Proteomes" id="UP001593940"/>
    </source>
</evidence>
<protein>
    <submittedName>
        <fullName evidence="4">Response regulator transcription factor</fullName>
    </submittedName>
</protein>
<accession>A0ABV6YGW4</accession>
<proteinExistence type="predicted"/>
<evidence type="ECO:0000256" key="1">
    <source>
        <dbReference type="ARBA" id="ARBA00022553"/>
    </source>
</evidence>
<evidence type="ECO:0000313" key="4">
    <source>
        <dbReference type="EMBL" id="MFC1460476.1"/>
    </source>
</evidence>
<gene>
    <name evidence="4" type="ORF">ACETIH_27945</name>
</gene>
<dbReference type="PROSITE" id="PS50110">
    <property type="entry name" value="RESPONSE_REGULATORY"/>
    <property type="match status" value="1"/>
</dbReference>
<reference evidence="4 5" key="1">
    <citation type="submission" date="2024-09" db="EMBL/GenBank/DDBJ databases">
        <title>Nodulacao em especies de Leguminosae Basais da Amazonia e Caracterizacao dos Rizobios e Bacterias Associadas aos Nodulos.</title>
        <authorList>
            <person name="Jambeiro I.C.A."/>
            <person name="Lopes I.S."/>
            <person name="Aguiar E.R.G.R."/>
            <person name="Santos A.F.J."/>
            <person name="Dos Santos J.M.F."/>
            <person name="Gross E."/>
        </authorList>
    </citation>
    <scope>NUCLEOTIDE SEQUENCE [LARGE SCALE GENOMIC DNA]</scope>
    <source>
        <strain evidence="4 5">BRUESC1165</strain>
    </source>
</reference>
<sequence>MSMPSGPVILVIDDDAAVRHSLKFALELEGLEVHLYEGGRQLLADPELPSNGCLVVDHVMPGMDGITLVEQLRRRHVDLPALLITTQASRDLQERALRSGFRQVLEKPLEDGSLLDGIRNALRVPV</sequence>
<dbReference type="EMBL" id="JBHOMY010000122">
    <property type="protein sequence ID" value="MFC1460476.1"/>
    <property type="molecule type" value="Genomic_DNA"/>
</dbReference>
<feature type="modified residue" description="4-aspartylphosphate" evidence="2">
    <location>
        <position position="57"/>
    </location>
</feature>
<name>A0ABV6YGW4_9HYPH</name>
<organism evidence="4 5">
    <name type="scientific">Microvirga arabica</name>
    <dbReference type="NCBI Taxonomy" id="1128671"/>
    <lineage>
        <taxon>Bacteria</taxon>
        <taxon>Pseudomonadati</taxon>
        <taxon>Pseudomonadota</taxon>
        <taxon>Alphaproteobacteria</taxon>
        <taxon>Hyphomicrobiales</taxon>
        <taxon>Methylobacteriaceae</taxon>
        <taxon>Microvirga</taxon>
    </lineage>
</organism>
<dbReference type="InterPro" id="IPR011006">
    <property type="entry name" value="CheY-like_superfamily"/>
</dbReference>
<evidence type="ECO:0000259" key="3">
    <source>
        <dbReference type="PROSITE" id="PS50110"/>
    </source>
</evidence>
<dbReference type="SUPFAM" id="SSF52172">
    <property type="entry name" value="CheY-like"/>
    <property type="match status" value="1"/>
</dbReference>
<evidence type="ECO:0000256" key="2">
    <source>
        <dbReference type="PROSITE-ProRule" id="PRU00169"/>
    </source>
</evidence>
<dbReference type="InterPro" id="IPR050595">
    <property type="entry name" value="Bact_response_regulator"/>
</dbReference>
<dbReference type="PANTHER" id="PTHR44591:SF25">
    <property type="entry name" value="CHEMOTAXIS TWO-COMPONENT RESPONSE REGULATOR"/>
    <property type="match status" value="1"/>
</dbReference>
<dbReference type="Proteomes" id="UP001593940">
    <property type="component" value="Unassembled WGS sequence"/>
</dbReference>